<keyword evidence="2" id="KW-0677">Repeat</keyword>
<dbReference type="PROSITE" id="PS50222">
    <property type="entry name" value="EF_HAND_2"/>
    <property type="match status" value="2"/>
</dbReference>
<proteinExistence type="predicted"/>
<feature type="signal peptide" evidence="4">
    <location>
        <begin position="1"/>
        <end position="21"/>
    </location>
</feature>
<keyword evidence="1" id="KW-0479">Metal-binding</keyword>
<evidence type="ECO:0000259" key="5">
    <source>
        <dbReference type="PROSITE" id="PS50222"/>
    </source>
</evidence>
<name>X7F627_9RHOB</name>
<dbReference type="Gene3D" id="1.10.238.10">
    <property type="entry name" value="EF-hand"/>
    <property type="match status" value="2"/>
</dbReference>
<feature type="region of interest" description="Disordered" evidence="3">
    <location>
        <begin position="22"/>
        <end position="81"/>
    </location>
</feature>
<feature type="chain" id="PRO_5004978559" evidence="4">
    <location>
        <begin position="22"/>
        <end position="155"/>
    </location>
</feature>
<feature type="domain" description="EF-hand" evidence="5">
    <location>
        <begin position="116"/>
        <end position="151"/>
    </location>
</feature>
<dbReference type="PANTHER" id="PTHR10827:SF98">
    <property type="entry name" value="45 KDA CALCIUM-BINDING PROTEIN"/>
    <property type="match status" value="1"/>
</dbReference>
<dbReference type="PANTHER" id="PTHR10827">
    <property type="entry name" value="RETICULOCALBIN"/>
    <property type="match status" value="1"/>
</dbReference>
<evidence type="ECO:0000256" key="3">
    <source>
        <dbReference type="SAM" id="MobiDB-lite"/>
    </source>
</evidence>
<dbReference type="GO" id="GO:0005509">
    <property type="term" value="F:calcium ion binding"/>
    <property type="evidence" value="ECO:0007669"/>
    <property type="project" value="InterPro"/>
</dbReference>
<feature type="region of interest" description="Disordered" evidence="3">
    <location>
        <begin position="106"/>
        <end position="155"/>
    </location>
</feature>
<comment type="caution">
    <text evidence="6">The sequence shown here is derived from an EMBL/GenBank/DDBJ whole genome shotgun (WGS) entry which is preliminary data.</text>
</comment>
<dbReference type="InterPro" id="IPR011992">
    <property type="entry name" value="EF-hand-dom_pair"/>
</dbReference>
<dbReference type="SMART" id="SM00054">
    <property type="entry name" value="EFh"/>
    <property type="match status" value="4"/>
</dbReference>
<dbReference type="EMBL" id="JAME01000019">
    <property type="protein sequence ID" value="ETX28382.1"/>
    <property type="molecule type" value="Genomic_DNA"/>
</dbReference>
<dbReference type="PROSITE" id="PS00018">
    <property type="entry name" value="EF_HAND_1"/>
    <property type="match status" value="2"/>
</dbReference>
<feature type="compositionally biased region" description="Low complexity" evidence="3">
    <location>
        <begin position="58"/>
        <end position="67"/>
    </location>
</feature>
<dbReference type="Proteomes" id="UP000023430">
    <property type="component" value="Unassembled WGS sequence"/>
</dbReference>
<dbReference type="AlphaFoldDB" id="X7F627"/>
<dbReference type="InterPro" id="IPR002048">
    <property type="entry name" value="EF_hand_dom"/>
</dbReference>
<sequence>MAAGAAALCAALALAPAAADAQGRDGGMMHHKHERGAGFSRLDANGDGTVSAEEFEDPAGARFAAADADGDGELTAEEMAAQAETMRVARRDARIARMIERLDSDGNGTLSLAEVESRRDRGAMFDRLDTDGDGALSREEMRAGHAAMRDRHHDR</sequence>
<accession>X7F627</accession>
<evidence type="ECO:0000256" key="4">
    <source>
        <dbReference type="SAM" id="SignalP"/>
    </source>
</evidence>
<feature type="compositionally biased region" description="Basic and acidic residues" evidence="3">
    <location>
        <begin position="115"/>
        <end position="155"/>
    </location>
</feature>
<dbReference type="Pfam" id="PF13202">
    <property type="entry name" value="EF-hand_5"/>
    <property type="match status" value="3"/>
</dbReference>
<dbReference type="SUPFAM" id="SSF47473">
    <property type="entry name" value="EF-hand"/>
    <property type="match status" value="1"/>
</dbReference>
<reference evidence="6 7" key="1">
    <citation type="submission" date="2014-01" db="EMBL/GenBank/DDBJ databases">
        <title>Roseivivax isoporae LMG 25204 Genome Sequencing.</title>
        <authorList>
            <person name="Lai Q."/>
            <person name="Li G."/>
            <person name="Shao Z."/>
        </authorList>
    </citation>
    <scope>NUCLEOTIDE SEQUENCE [LARGE SCALE GENOMIC DNA]</scope>
    <source>
        <strain evidence="6 7">LMG 25204</strain>
    </source>
</reference>
<evidence type="ECO:0000256" key="2">
    <source>
        <dbReference type="ARBA" id="ARBA00022737"/>
    </source>
</evidence>
<organism evidence="6 7">
    <name type="scientific">Roseivivax isoporae LMG 25204</name>
    <dbReference type="NCBI Taxonomy" id="1449351"/>
    <lineage>
        <taxon>Bacteria</taxon>
        <taxon>Pseudomonadati</taxon>
        <taxon>Pseudomonadota</taxon>
        <taxon>Alphaproteobacteria</taxon>
        <taxon>Rhodobacterales</taxon>
        <taxon>Roseobacteraceae</taxon>
        <taxon>Roseivivax</taxon>
    </lineage>
</organism>
<feature type="domain" description="EF-hand" evidence="5">
    <location>
        <begin position="54"/>
        <end position="89"/>
    </location>
</feature>
<keyword evidence="7" id="KW-1185">Reference proteome</keyword>
<keyword evidence="4" id="KW-0732">Signal</keyword>
<evidence type="ECO:0000313" key="6">
    <source>
        <dbReference type="EMBL" id="ETX28382.1"/>
    </source>
</evidence>
<dbReference type="eggNOG" id="COG5126">
    <property type="taxonomic scope" value="Bacteria"/>
</dbReference>
<gene>
    <name evidence="6" type="ORF">RISW2_06700</name>
</gene>
<dbReference type="InterPro" id="IPR018247">
    <property type="entry name" value="EF_Hand_1_Ca_BS"/>
</dbReference>
<protein>
    <submittedName>
        <fullName evidence="6">Calcium-binding protein</fullName>
    </submittedName>
</protein>
<evidence type="ECO:0000256" key="1">
    <source>
        <dbReference type="ARBA" id="ARBA00022723"/>
    </source>
</evidence>
<dbReference type="STRING" id="1449351.RISW2_06700"/>
<evidence type="ECO:0000313" key="7">
    <source>
        <dbReference type="Proteomes" id="UP000023430"/>
    </source>
</evidence>